<dbReference type="PANTHER" id="PTHR48022:SF17">
    <property type="entry name" value="HEXOSE TRANSPORTER"/>
    <property type="match status" value="1"/>
</dbReference>
<feature type="transmembrane region" description="Helical" evidence="9">
    <location>
        <begin position="344"/>
        <end position="365"/>
    </location>
</feature>
<feature type="transmembrane region" description="Helical" evidence="9">
    <location>
        <begin position="161"/>
        <end position="180"/>
    </location>
</feature>
<dbReference type="Pfam" id="PF00083">
    <property type="entry name" value="Sugar_tr"/>
    <property type="match status" value="1"/>
</dbReference>
<dbReference type="PROSITE" id="PS50850">
    <property type="entry name" value="MFS"/>
    <property type="match status" value="1"/>
</dbReference>
<dbReference type="Proteomes" id="UP001310594">
    <property type="component" value="Unassembled WGS sequence"/>
</dbReference>
<evidence type="ECO:0000256" key="6">
    <source>
        <dbReference type="ARBA" id="ARBA00023136"/>
    </source>
</evidence>
<protein>
    <submittedName>
        <fullName evidence="11">Plasma membrane low glucose sensor</fullName>
    </submittedName>
</protein>
<evidence type="ECO:0000256" key="1">
    <source>
        <dbReference type="ARBA" id="ARBA00004141"/>
    </source>
</evidence>
<dbReference type="CDD" id="cd17356">
    <property type="entry name" value="MFS_HXT"/>
    <property type="match status" value="1"/>
</dbReference>
<dbReference type="GO" id="GO:0010255">
    <property type="term" value="P:glucose mediated signaling pathway"/>
    <property type="evidence" value="ECO:0007669"/>
    <property type="project" value="UniProtKB-ARBA"/>
</dbReference>
<dbReference type="PRINTS" id="PR00171">
    <property type="entry name" value="SUGRTRNSPORT"/>
</dbReference>
<evidence type="ECO:0000313" key="11">
    <source>
        <dbReference type="EMBL" id="KAK5696876.1"/>
    </source>
</evidence>
<feature type="domain" description="Major facilitator superfamily (MFS) profile" evidence="10">
    <location>
        <begin position="21"/>
        <end position="472"/>
    </location>
</feature>
<dbReference type="InterPro" id="IPR020846">
    <property type="entry name" value="MFS_dom"/>
</dbReference>
<evidence type="ECO:0000256" key="4">
    <source>
        <dbReference type="ARBA" id="ARBA00022692"/>
    </source>
</evidence>
<dbReference type="GO" id="GO:0005886">
    <property type="term" value="C:plasma membrane"/>
    <property type="evidence" value="ECO:0007669"/>
    <property type="project" value="UniProtKB-ARBA"/>
</dbReference>
<dbReference type="InterPro" id="IPR003663">
    <property type="entry name" value="Sugar/inositol_transpt"/>
</dbReference>
<gene>
    <name evidence="11" type="primary">SNF3_2</name>
    <name evidence="11" type="ORF">LTR97_008182</name>
</gene>
<evidence type="ECO:0000256" key="3">
    <source>
        <dbReference type="ARBA" id="ARBA00022448"/>
    </source>
</evidence>
<sequence length="541" mass="58374">MPLTIKPPPGTPGKAWPAIAVGMFVAFGGVLFGYDTGTIGGILAMPYWLKTFATTTAINPKTGIRGPALTASQSSEIVSLLSAGTFFGALTASPACDLLGRRMGLLVSTLVFTIGVILQTISTAIPLFVAGRFVAGYGVGMISASIPLYQSETAPKWIRGTIVGSYQLAITIGLLLASVVDHSTQARDDTGSYRIPIAVQFAWAIILAGGLFMLPETPRYHIKNGKPEKAAKALSQLRRLDADHPALVEELGEITANHEYELSLGKATYLDCFKGTLGKRLATGCLLQSLQQLTGVNFIFYYGTSYFLNSGIDNPFIISMITSAVNVASTFPGLYMVEAWGRRPLLLFGAIGMATCQFIVAGIGTGVGTEDQTAQKALVAFVCIYIFFFACSWGPCAWVVTGEIFPLKVRAKSLSMTTASNWLLNWAIAYSTPYLVDSGPGNANLQSKVFFIWGGFCFICIFFVWAMIYETKGFSLEQVDEMYAKVGKAWQSKGFQPTVSFQEVAEVGYGDGRKSSLMDIENNIQRKKSVGTDEYAGQEKL</sequence>
<dbReference type="GO" id="GO:0005536">
    <property type="term" value="F:D-glucose binding"/>
    <property type="evidence" value="ECO:0007669"/>
    <property type="project" value="UniProtKB-ARBA"/>
</dbReference>
<dbReference type="InterPro" id="IPR050360">
    <property type="entry name" value="MFS_Sugar_Transporters"/>
</dbReference>
<dbReference type="InterPro" id="IPR036259">
    <property type="entry name" value="MFS_trans_sf"/>
</dbReference>
<feature type="transmembrane region" description="Helical" evidence="9">
    <location>
        <begin position="450"/>
        <end position="469"/>
    </location>
</feature>
<feature type="transmembrane region" description="Helical" evidence="9">
    <location>
        <begin position="316"/>
        <end position="337"/>
    </location>
</feature>
<feature type="transmembrane region" description="Helical" evidence="9">
    <location>
        <begin position="377"/>
        <end position="401"/>
    </location>
</feature>
<evidence type="ECO:0000256" key="7">
    <source>
        <dbReference type="ARBA" id="ARBA00023180"/>
    </source>
</evidence>
<comment type="caution">
    <text evidence="11">The sequence shown here is derived from an EMBL/GenBank/DDBJ whole genome shotgun (WGS) entry which is preliminary data.</text>
</comment>
<reference evidence="11" key="1">
    <citation type="submission" date="2023-08" db="EMBL/GenBank/DDBJ databases">
        <title>Black Yeasts Isolated from many extreme environments.</title>
        <authorList>
            <person name="Coleine C."/>
            <person name="Stajich J.E."/>
            <person name="Selbmann L."/>
        </authorList>
    </citation>
    <scope>NUCLEOTIDE SEQUENCE</scope>
    <source>
        <strain evidence="11">CCFEE 5810</strain>
    </source>
</reference>
<evidence type="ECO:0000256" key="8">
    <source>
        <dbReference type="RuleBase" id="RU003346"/>
    </source>
</evidence>
<dbReference type="SUPFAM" id="SSF103473">
    <property type="entry name" value="MFS general substrate transporter"/>
    <property type="match status" value="1"/>
</dbReference>
<keyword evidence="6 9" id="KW-0472">Membrane</keyword>
<dbReference type="GO" id="GO:0005351">
    <property type="term" value="F:carbohydrate:proton symporter activity"/>
    <property type="evidence" value="ECO:0007669"/>
    <property type="project" value="TreeGrafter"/>
</dbReference>
<evidence type="ECO:0000256" key="2">
    <source>
        <dbReference type="ARBA" id="ARBA00010992"/>
    </source>
</evidence>
<comment type="subcellular location">
    <subcellularLocation>
        <location evidence="1">Membrane</location>
        <topology evidence="1">Multi-pass membrane protein</topology>
    </subcellularLocation>
</comment>
<dbReference type="InterPro" id="IPR005828">
    <property type="entry name" value="MFS_sugar_transport-like"/>
</dbReference>
<dbReference type="AlphaFoldDB" id="A0AAN8A209"/>
<proteinExistence type="inferred from homology"/>
<evidence type="ECO:0000256" key="9">
    <source>
        <dbReference type="SAM" id="Phobius"/>
    </source>
</evidence>
<feature type="transmembrane region" description="Helical" evidence="9">
    <location>
        <begin position="103"/>
        <end position="121"/>
    </location>
</feature>
<comment type="similarity">
    <text evidence="2 8">Belongs to the major facilitator superfamily. Sugar transporter (TC 2.A.1.1) family.</text>
</comment>
<dbReference type="NCBIfam" id="TIGR00879">
    <property type="entry name" value="SP"/>
    <property type="match status" value="1"/>
</dbReference>
<dbReference type="FunFam" id="1.20.1250.20:FF:000115">
    <property type="entry name" value="High-affinity glucose transporter"/>
    <property type="match status" value="1"/>
</dbReference>
<keyword evidence="7" id="KW-0325">Glycoprotein</keyword>
<evidence type="ECO:0000313" key="12">
    <source>
        <dbReference type="Proteomes" id="UP001310594"/>
    </source>
</evidence>
<dbReference type="PANTHER" id="PTHR48022">
    <property type="entry name" value="PLASTIDIC GLUCOSE TRANSPORTER 4"/>
    <property type="match status" value="1"/>
</dbReference>
<keyword evidence="5 9" id="KW-1133">Transmembrane helix</keyword>
<keyword evidence="3 8" id="KW-0813">Transport</keyword>
<accession>A0AAN8A209</accession>
<dbReference type="Gene3D" id="1.20.1250.20">
    <property type="entry name" value="MFS general substrate transporter like domains"/>
    <property type="match status" value="1"/>
</dbReference>
<keyword evidence="4 9" id="KW-0812">Transmembrane</keyword>
<evidence type="ECO:0000256" key="5">
    <source>
        <dbReference type="ARBA" id="ARBA00022989"/>
    </source>
</evidence>
<organism evidence="11 12">
    <name type="scientific">Elasticomyces elasticus</name>
    <dbReference type="NCBI Taxonomy" id="574655"/>
    <lineage>
        <taxon>Eukaryota</taxon>
        <taxon>Fungi</taxon>
        <taxon>Dikarya</taxon>
        <taxon>Ascomycota</taxon>
        <taxon>Pezizomycotina</taxon>
        <taxon>Dothideomycetes</taxon>
        <taxon>Dothideomycetidae</taxon>
        <taxon>Mycosphaerellales</taxon>
        <taxon>Teratosphaeriaceae</taxon>
        <taxon>Elasticomyces</taxon>
    </lineage>
</organism>
<dbReference type="InterPro" id="IPR005829">
    <property type="entry name" value="Sugar_transporter_CS"/>
</dbReference>
<evidence type="ECO:0000259" key="10">
    <source>
        <dbReference type="PROSITE" id="PS50850"/>
    </source>
</evidence>
<feature type="transmembrane region" description="Helical" evidence="9">
    <location>
        <begin position="413"/>
        <end position="430"/>
    </location>
</feature>
<dbReference type="PROSITE" id="PS00216">
    <property type="entry name" value="SUGAR_TRANSPORT_1"/>
    <property type="match status" value="1"/>
</dbReference>
<dbReference type="EMBL" id="JAVRQU010000012">
    <property type="protein sequence ID" value="KAK5696876.1"/>
    <property type="molecule type" value="Genomic_DNA"/>
</dbReference>
<feature type="transmembrane region" description="Helical" evidence="9">
    <location>
        <begin position="192"/>
        <end position="214"/>
    </location>
</feature>
<name>A0AAN8A209_9PEZI</name>
<feature type="transmembrane region" description="Helical" evidence="9">
    <location>
        <begin position="15"/>
        <end position="34"/>
    </location>
</feature>